<protein>
    <submittedName>
        <fullName evidence="2">Uncharacterized protein</fullName>
    </submittedName>
</protein>
<sequence>MLSFFVENEQGNSGFVPSNFVRKESFVDKAKGTFKGFGKNSSKSSTSSLTNGKPFSDQNGSEHLIPSQQNNIIAPQSSSTSSSSRMMSESNYATAKYNYDPQRPDELRLERGNNVLVIERSSDGWWKGECNGETGWFPSNYVEPAPDPSPVASIPQQQPYAPDYTKDISSAFQNGTAAHAPILEVVTTLYDFDAQNAEELSFRKGEKLDIIEHPLHDPEWWKARNAHGLIGLVPTNYIKVQANGANASSTLTGPYANKEWYFGAISRNQGEQLLNQKGIEGDFLVRDSESNIGDYSISLKGNIRNMHFWVRADHQASSFQIGNRTFSSMEQLINHYKSSPIFNDDKCHETLYLVRALPRY</sequence>
<proteinExistence type="predicted"/>
<evidence type="ECO:0000313" key="2">
    <source>
        <dbReference type="WBParaSite" id="PS1159_v2.g20266.t1"/>
    </source>
</evidence>
<organism evidence="1 2">
    <name type="scientific">Panagrolaimus sp. PS1159</name>
    <dbReference type="NCBI Taxonomy" id="55785"/>
    <lineage>
        <taxon>Eukaryota</taxon>
        <taxon>Metazoa</taxon>
        <taxon>Ecdysozoa</taxon>
        <taxon>Nematoda</taxon>
        <taxon>Chromadorea</taxon>
        <taxon>Rhabditida</taxon>
        <taxon>Tylenchina</taxon>
        <taxon>Panagrolaimomorpha</taxon>
        <taxon>Panagrolaimoidea</taxon>
        <taxon>Panagrolaimidae</taxon>
        <taxon>Panagrolaimus</taxon>
    </lineage>
</organism>
<name>A0AC35FSI8_9BILA</name>
<dbReference type="Proteomes" id="UP000887580">
    <property type="component" value="Unplaced"/>
</dbReference>
<reference evidence="2" key="1">
    <citation type="submission" date="2022-11" db="UniProtKB">
        <authorList>
            <consortium name="WormBaseParasite"/>
        </authorList>
    </citation>
    <scope>IDENTIFICATION</scope>
</reference>
<dbReference type="WBParaSite" id="PS1159_v2.g20266.t1">
    <property type="protein sequence ID" value="PS1159_v2.g20266.t1"/>
    <property type="gene ID" value="PS1159_v2.g20266"/>
</dbReference>
<accession>A0AC35FSI8</accession>
<evidence type="ECO:0000313" key="1">
    <source>
        <dbReference type="Proteomes" id="UP000887580"/>
    </source>
</evidence>